<dbReference type="KEGG" id="scl:sce8427"/>
<dbReference type="Proteomes" id="UP000002139">
    <property type="component" value="Chromosome"/>
</dbReference>
<dbReference type="SMART" id="SM00331">
    <property type="entry name" value="PP2C_SIG"/>
    <property type="match status" value="1"/>
</dbReference>
<dbReference type="Gene3D" id="3.60.40.10">
    <property type="entry name" value="PPM-type phosphatase domain"/>
    <property type="match status" value="1"/>
</dbReference>
<dbReference type="PANTHER" id="PTHR43156:SF2">
    <property type="entry name" value="STAGE II SPORULATION PROTEIN E"/>
    <property type="match status" value="1"/>
</dbReference>
<feature type="domain" description="PPM-type phosphatase" evidence="3">
    <location>
        <begin position="206"/>
        <end position="424"/>
    </location>
</feature>
<gene>
    <name evidence="4" type="primary">rsbU</name>
    <name evidence="4" type="ordered locus">sce8427</name>
</gene>
<dbReference type="PANTHER" id="PTHR43156">
    <property type="entry name" value="STAGE II SPORULATION PROTEIN E-RELATED"/>
    <property type="match status" value="1"/>
</dbReference>
<name>A9FU50_SORC5</name>
<evidence type="ECO:0000259" key="3">
    <source>
        <dbReference type="SMART" id="SM00331"/>
    </source>
</evidence>
<proteinExistence type="predicted"/>
<dbReference type="BioCyc" id="SCEL448385:SCE_RS43160-MONOMER"/>
<evidence type="ECO:0000313" key="5">
    <source>
        <dbReference type="Proteomes" id="UP000002139"/>
    </source>
</evidence>
<dbReference type="OrthoDB" id="9802500at2"/>
<accession>A9FU50</accession>
<sequence length="425" mass="45434">MAEIDPLLARQLRRLGLEDLDAPPDKETWHKVVARISEHYRHVADDRSLLTRSLDLSTNEMGALHRQLLAERDRLRSVVVAIGDALTIFHDAASSQVEPSRPIEVGSTISTAKRRFASKLGELFSLSGAAPGGATQAAPGSATQDAAGASGSDEAINEVRVQLVALGDRLVQLLYDTAEKASLKKQLEVARAVQQMLVPSEDVIERPSLRLASHFQPAAECGGDWWTFHDLPDGRLLTVVGDVTGHGISSAIITGAAKAACDVVRTFAREAIGPAQLLRVMNCSIFEAGQQKFLMTCAACIFDPAAGSLTLANAGHPFPYLVRNSAIRQLAAQGEPLGAASSAEYTSSTIALEGGDALLWFTDGVTECENESSEQFSEKRLRSLFQSVAAGPPEEARDAIVAAVSRFRGERALDDDVTLVVARVS</sequence>
<dbReference type="eggNOG" id="COG2208">
    <property type="taxonomic scope" value="Bacteria"/>
</dbReference>
<dbReference type="SUPFAM" id="SSF81606">
    <property type="entry name" value="PP2C-like"/>
    <property type="match status" value="1"/>
</dbReference>
<dbReference type="STRING" id="448385.sce8427"/>
<dbReference type="Pfam" id="PF07228">
    <property type="entry name" value="SpoIIE"/>
    <property type="match status" value="1"/>
</dbReference>
<dbReference type="InterPro" id="IPR036457">
    <property type="entry name" value="PPM-type-like_dom_sf"/>
</dbReference>
<dbReference type="EMBL" id="AM746676">
    <property type="protein sequence ID" value="CAN98597.1"/>
    <property type="molecule type" value="Genomic_DNA"/>
</dbReference>
<evidence type="ECO:0000256" key="2">
    <source>
        <dbReference type="SAM" id="MobiDB-lite"/>
    </source>
</evidence>
<dbReference type="HOGENOM" id="CLU_681087_0_0_7"/>
<protein>
    <submittedName>
        <fullName evidence="4">Phosphoserine phosphatase</fullName>
    </submittedName>
</protein>
<evidence type="ECO:0000313" key="4">
    <source>
        <dbReference type="EMBL" id="CAN98597.1"/>
    </source>
</evidence>
<keyword evidence="1" id="KW-0378">Hydrolase</keyword>
<keyword evidence="5" id="KW-1185">Reference proteome</keyword>
<dbReference type="RefSeq" id="WP_012241036.1">
    <property type="nucleotide sequence ID" value="NC_010162.1"/>
</dbReference>
<dbReference type="InterPro" id="IPR052016">
    <property type="entry name" value="Bact_Sigma-Reg"/>
</dbReference>
<dbReference type="GO" id="GO:0016791">
    <property type="term" value="F:phosphatase activity"/>
    <property type="evidence" value="ECO:0007669"/>
    <property type="project" value="TreeGrafter"/>
</dbReference>
<feature type="region of interest" description="Disordered" evidence="2">
    <location>
        <begin position="132"/>
        <end position="151"/>
    </location>
</feature>
<organism evidence="4 5">
    <name type="scientific">Sorangium cellulosum (strain So ce56)</name>
    <name type="common">Polyangium cellulosum (strain So ce56)</name>
    <dbReference type="NCBI Taxonomy" id="448385"/>
    <lineage>
        <taxon>Bacteria</taxon>
        <taxon>Pseudomonadati</taxon>
        <taxon>Myxococcota</taxon>
        <taxon>Polyangia</taxon>
        <taxon>Polyangiales</taxon>
        <taxon>Polyangiaceae</taxon>
        <taxon>Sorangium</taxon>
    </lineage>
</organism>
<dbReference type="AlphaFoldDB" id="A9FU50"/>
<feature type="compositionally biased region" description="Low complexity" evidence="2">
    <location>
        <begin position="132"/>
        <end position="144"/>
    </location>
</feature>
<dbReference type="InterPro" id="IPR001932">
    <property type="entry name" value="PPM-type_phosphatase-like_dom"/>
</dbReference>
<evidence type="ECO:0000256" key="1">
    <source>
        <dbReference type="ARBA" id="ARBA00022801"/>
    </source>
</evidence>
<reference evidence="4 5" key="1">
    <citation type="journal article" date="2007" name="Nat. Biotechnol.">
        <title>Complete genome sequence of the myxobacterium Sorangium cellulosum.</title>
        <authorList>
            <person name="Schneiker S."/>
            <person name="Perlova O."/>
            <person name="Kaiser O."/>
            <person name="Gerth K."/>
            <person name="Alici A."/>
            <person name="Altmeyer M.O."/>
            <person name="Bartels D."/>
            <person name="Bekel T."/>
            <person name="Beyer S."/>
            <person name="Bode E."/>
            <person name="Bode H.B."/>
            <person name="Bolten C.J."/>
            <person name="Choudhuri J.V."/>
            <person name="Doss S."/>
            <person name="Elnakady Y.A."/>
            <person name="Frank B."/>
            <person name="Gaigalat L."/>
            <person name="Goesmann A."/>
            <person name="Groeger C."/>
            <person name="Gross F."/>
            <person name="Jelsbak L."/>
            <person name="Jelsbak L."/>
            <person name="Kalinowski J."/>
            <person name="Kegler C."/>
            <person name="Knauber T."/>
            <person name="Konietzny S."/>
            <person name="Kopp M."/>
            <person name="Krause L."/>
            <person name="Krug D."/>
            <person name="Linke B."/>
            <person name="Mahmud T."/>
            <person name="Martinez-Arias R."/>
            <person name="McHardy A.C."/>
            <person name="Merai M."/>
            <person name="Meyer F."/>
            <person name="Mormann S."/>
            <person name="Munoz-Dorado J."/>
            <person name="Perez J."/>
            <person name="Pradella S."/>
            <person name="Rachid S."/>
            <person name="Raddatz G."/>
            <person name="Rosenau F."/>
            <person name="Rueckert C."/>
            <person name="Sasse F."/>
            <person name="Scharfe M."/>
            <person name="Schuster S.C."/>
            <person name="Suen G."/>
            <person name="Treuner-Lange A."/>
            <person name="Velicer G.J."/>
            <person name="Vorholter F.-J."/>
            <person name="Weissman K.J."/>
            <person name="Welch R.D."/>
            <person name="Wenzel S.C."/>
            <person name="Whitworth D.E."/>
            <person name="Wilhelm S."/>
            <person name="Wittmann C."/>
            <person name="Bloecker H."/>
            <person name="Puehler A."/>
            <person name="Mueller R."/>
        </authorList>
    </citation>
    <scope>NUCLEOTIDE SEQUENCE [LARGE SCALE GENOMIC DNA]</scope>
    <source>
        <strain evidence="5">So ce56</strain>
    </source>
</reference>